<proteinExistence type="predicted"/>
<organism evidence="2 3">
    <name type="scientific">Fomitopsis schrenkii</name>
    <name type="common">Brown rot fungus</name>
    <dbReference type="NCBI Taxonomy" id="2126942"/>
    <lineage>
        <taxon>Eukaryota</taxon>
        <taxon>Fungi</taxon>
        <taxon>Dikarya</taxon>
        <taxon>Basidiomycota</taxon>
        <taxon>Agaricomycotina</taxon>
        <taxon>Agaricomycetes</taxon>
        <taxon>Polyporales</taxon>
        <taxon>Fomitopsis</taxon>
    </lineage>
</organism>
<feature type="compositionally biased region" description="Basic and acidic residues" evidence="1">
    <location>
        <begin position="606"/>
        <end position="618"/>
    </location>
</feature>
<dbReference type="InParanoid" id="S8FVK7"/>
<gene>
    <name evidence="2" type="ORF">FOMPIDRAFT_1160459</name>
</gene>
<dbReference type="STRING" id="743788.S8FVK7"/>
<feature type="region of interest" description="Disordered" evidence="1">
    <location>
        <begin position="73"/>
        <end position="360"/>
    </location>
</feature>
<dbReference type="HOGENOM" id="CLU_311014_0_0_1"/>
<feature type="compositionally biased region" description="Basic residues" evidence="1">
    <location>
        <begin position="175"/>
        <end position="186"/>
    </location>
</feature>
<feature type="compositionally biased region" description="Polar residues" evidence="1">
    <location>
        <begin position="73"/>
        <end position="87"/>
    </location>
</feature>
<feature type="region of interest" description="Disordered" evidence="1">
    <location>
        <begin position="726"/>
        <end position="746"/>
    </location>
</feature>
<dbReference type="Proteomes" id="UP000015241">
    <property type="component" value="Unassembled WGS sequence"/>
</dbReference>
<feature type="compositionally biased region" description="Basic residues" evidence="1">
    <location>
        <begin position="275"/>
        <end position="289"/>
    </location>
</feature>
<evidence type="ECO:0000313" key="2">
    <source>
        <dbReference type="EMBL" id="EPT02260.1"/>
    </source>
</evidence>
<protein>
    <submittedName>
        <fullName evidence="2">Uncharacterized protein</fullName>
    </submittedName>
</protein>
<name>S8FVK7_FOMSC</name>
<evidence type="ECO:0000256" key="1">
    <source>
        <dbReference type="SAM" id="MobiDB-lite"/>
    </source>
</evidence>
<feature type="region of interest" description="Disordered" evidence="1">
    <location>
        <begin position="497"/>
        <end position="696"/>
    </location>
</feature>
<feature type="compositionally biased region" description="Low complexity" evidence="1">
    <location>
        <begin position="425"/>
        <end position="450"/>
    </location>
</feature>
<feature type="compositionally biased region" description="Acidic residues" evidence="1">
    <location>
        <begin position="783"/>
        <end position="794"/>
    </location>
</feature>
<dbReference type="OrthoDB" id="2690066at2759"/>
<reference evidence="2 3" key="1">
    <citation type="journal article" date="2012" name="Science">
        <title>The Paleozoic origin of enzymatic lignin decomposition reconstructed from 31 fungal genomes.</title>
        <authorList>
            <person name="Floudas D."/>
            <person name="Binder M."/>
            <person name="Riley R."/>
            <person name="Barry K."/>
            <person name="Blanchette R.A."/>
            <person name="Henrissat B."/>
            <person name="Martinez A.T."/>
            <person name="Otillar R."/>
            <person name="Spatafora J.W."/>
            <person name="Yadav J.S."/>
            <person name="Aerts A."/>
            <person name="Benoit I."/>
            <person name="Boyd A."/>
            <person name="Carlson A."/>
            <person name="Copeland A."/>
            <person name="Coutinho P.M."/>
            <person name="de Vries R.P."/>
            <person name="Ferreira P."/>
            <person name="Findley K."/>
            <person name="Foster B."/>
            <person name="Gaskell J."/>
            <person name="Glotzer D."/>
            <person name="Gorecki P."/>
            <person name="Heitman J."/>
            <person name="Hesse C."/>
            <person name="Hori C."/>
            <person name="Igarashi K."/>
            <person name="Jurgens J.A."/>
            <person name="Kallen N."/>
            <person name="Kersten P."/>
            <person name="Kohler A."/>
            <person name="Kuees U."/>
            <person name="Kumar T.K.A."/>
            <person name="Kuo A."/>
            <person name="LaButti K."/>
            <person name="Larrondo L.F."/>
            <person name="Lindquist E."/>
            <person name="Ling A."/>
            <person name="Lombard V."/>
            <person name="Lucas S."/>
            <person name="Lundell T."/>
            <person name="Martin R."/>
            <person name="McLaughlin D.J."/>
            <person name="Morgenstern I."/>
            <person name="Morin E."/>
            <person name="Murat C."/>
            <person name="Nagy L.G."/>
            <person name="Nolan M."/>
            <person name="Ohm R.A."/>
            <person name="Patyshakuliyeva A."/>
            <person name="Rokas A."/>
            <person name="Ruiz-Duenas F.J."/>
            <person name="Sabat G."/>
            <person name="Salamov A."/>
            <person name="Samejima M."/>
            <person name="Schmutz J."/>
            <person name="Slot J.C."/>
            <person name="St John F."/>
            <person name="Stenlid J."/>
            <person name="Sun H."/>
            <person name="Sun S."/>
            <person name="Syed K."/>
            <person name="Tsang A."/>
            <person name="Wiebenga A."/>
            <person name="Young D."/>
            <person name="Pisabarro A."/>
            <person name="Eastwood D.C."/>
            <person name="Martin F."/>
            <person name="Cullen D."/>
            <person name="Grigoriev I.V."/>
            <person name="Hibbett D.S."/>
        </authorList>
    </citation>
    <scope>NUCLEOTIDE SEQUENCE</scope>
    <source>
        <strain evidence="3">FP-58527</strain>
    </source>
</reference>
<evidence type="ECO:0000313" key="3">
    <source>
        <dbReference type="Proteomes" id="UP000015241"/>
    </source>
</evidence>
<feature type="compositionally biased region" description="Polar residues" evidence="1">
    <location>
        <begin position="627"/>
        <end position="636"/>
    </location>
</feature>
<feature type="region of interest" description="Disordered" evidence="1">
    <location>
        <begin position="772"/>
        <end position="867"/>
    </location>
</feature>
<feature type="region of interest" description="Disordered" evidence="1">
    <location>
        <begin position="421"/>
        <end position="465"/>
    </location>
</feature>
<dbReference type="AlphaFoldDB" id="S8FVK7"/>
<feature type="compositionally biased region" description="Pro residues" evidence="1">
    <location>
        <begin position="579"/>
        <end position="594"/>
    </location>
</feature>
<feature type="compositionally biased region" description="Polar residues" evidence="1">
    <location>
        <begin position="516"/>
        <end position="525"/>
    </location>
</feature>
<sequence length="908" mass="97391">MSSTPLLRAPRERTQPIENRNSFLRASILESALELGVGNGGTVAKWMFSPAQEGDEEFDAETAASPSLTYASTATSEDSFLSNSHSPRPQPGAGILLSPFNAPSGQPPFAYTGDGLSPISEGTQRIQFGLSPSPEPRVISPTPPSGLGSRLRRLRLNTNGEESDGGYLSDSGKGKKDKKEKKSKKKAKDDGNGTEYESDGGYFSEASRAQRKKKKKDKKAAKEKAAESPTTDYETDGGGVGRATSKKTRPRKTSLMSPGTGDESDGGNMSESSAKKRGFFRLNTRSRKKRDAEDAAAQVVPPVPALPSNMMPLPIADRFLRSPTPNMSELSRTTTDTSQTMSDFSRSTTEYSRTATPVGGSMTTADEASMMSYATTELDAGSIIAREGLTMAFGDAKSIHRPSYDVLATFRNPSTMLSSPVQLEAAPSPLSQSASSSPTRSPSKTKSAKPIISPTRSPSKTKSAKPIISAPNTAMLSAKHVPVPLVFNSPSSIRWKTSAQNPHTPGSDYVMVTPLVTPTPNQTVQPGAPSGAETEDTRVQSLSPLPSPSRRAFAESTAPPSPKGSQSSLRPQVLAYYNIPPPTPPPQGPLPDVPAPVGLSPSSSHELSRTVSADDVRARSPLARSPLSASRANSGPPTRALPLAPHSAPMHPARSASESDAPRPEPALSVPIISEPVPRAQRGRVSPFPTSPVQPARALSPMFARPEPPLSAGPSTARADRMARYTGGKPASVDDYAPPASAGWRDPARLDARWAPRSHSALDHRRPDVFRAASPVRKKVSFEDESWDDDDGEDEMRSELNMDDSDAEDSMEPVVVLQSEPEPSADSRSFYPEDDDRSAYSRPETMYSEGDRSSMWSQSDGRRSFFDEEKSAVARERFVRQVEKMYGEYTVPPVPALNTRSLNRGVVG</sequence>
<feature type="compositionally biased region" description="Basic residues" evidence="1">
    <location>
        <begin position="209"/>
        <end position="219"/>
    </location>
</feature>
<feature type="compositionally biased region" description="Acidic residues" evidence="1">
    <location>
        <begin position="801"/>
        <end position="811"/>
    </location>
</feature>
<feature type="compositionally biased region" description="Polar residues" evidence="1">
    <location>
        <begin position="323"/>
        <end position="360"/>
    </location>
</feature>
<accession>S8FVK7</accession>
<dbReference type="eggNOG" id="ENOG502SU89">
    <property type="taxonomic scope" value="Eukaryota"/>
</dbReference>
<keyword evidence="3" id="KW-1185">Reference proteome</keyword>
<dbReference type="EMBL" id="KE504136">
    <property type="protein sequence ID" value="EPT02260.1"/>
    <property type="molecule type" value="Genomic_DNA"/>
</dbReference>